<feature type="region of interest" description="Disordered" evidence="1">
    <location>
        <begin position="478"/>
        <end position="541"/>
    </location>
</feature>
<dbReference type="Proteomes" id="UP000594260">
    <property type="component" value="Unplaced"/>
</dbReference>
<evidence type="ECO:0008006" key="4">
    <source>
        <dbReference type="Google" id="ProtNLM"/>
    </source>
</evidence>
<feature type="region of interest" description="Disordered" evidence="1">
    <location>
        <begin position="659"/>
        <end position="701"/>
    </location>
</feature>
<proteinExistence type="predicted"/>
<feature type="compositionally biased region" description="Polar residues" evidence="1">
    <location>
        <begin position="414"/>
        <end position="452"/>
    </location>
</feature>
<feature type="compositionally biased region" description="Acidic residues" evidence="1">
    <location>
        <begin position="681"/>
        <end position="697"/>
    </location>
</feature>
<dbReference type="InParanoid" id="A0A7M7MCK0"/>
<feature type="compositionally biased region" description="Basic and acidic residues" evidence="1">
    <location>
        <begin position="662"/>
        <end position="680"/>
    </location>
</feature>
<evidence type="ECO:0000313" key="2">
    <source>
        <dbReference type="EnsemblMetazoa" id="XP_022666335"/>
    </source>
</evidence>
<sequence length="857" mass="92882">MQPQQQHGQQQQQLPPVTRQHDQSGGIMDLGRSEAWARPFKCAICGRRAADKFTIEHHVQFEHGARDRFISASMTAHQLRLPGATQAGSQSYGPPFRGPEDGIQPRMYASPSSVLNPPRYVQQALRSASGELLGWKTVIDPGFSERYASSRPLGLRSSIRRGSSTITTAGKQHLWTEPFCAQQTTSAGTLDHLSMAGSSVEIDQRHYQTELASVERGQSYMTSGASASGQIYPHGIVGPAADLQRSLQIARPSLDAQRQSHPMPAPLLSGSRYVQIPGAGSPAEDHLQGQLAGLSGYSPYHAQLSQISVTSGSINGVLDAKASSRPAENSSCQSQATRGTSESVQRHLQVAASQVDPSQRNSWLYTASASAFNQRVHPYTPGHPVDSAPMSSEPSTRLPMSLSDNPLTPGAQPIVTQLYPSNKSGQLDEQTDGSCSSSQSKHRNTTSAQASYLDSRRGYLPSGSYSSSQYYHSTEALPEQFRPQPDSLLASSEGDRAKQSSSSFTELGSYATGPRPIASQDHFPDNQGNASTAPSGQPQVSLYEGNKHLEQISHPLPGSSGQKKRDSHIVDQCIDNSRHEFANSVSFQPNYTAHGTGTGHEAHTQQGPATTGDQARYHDTGVFTNTERGGLYPDEQLQMSVNNKIETVSEKREISEEFESGVFKRRETMNHREANRGEDKENQEDTPSESQEGESDETVQSMVNSNRCRRCGCAVRGQCDNPSSLIEPDKIIIITNSSSASTSQMTITDGDGVQDDASESAPEVVLPDACYDQPTGGENQTECADDHSTIGRTDSEDFSRLVKKNEEDPPLVNGVADEARLLPTIDDPEHIEPDQEAPMPIQPNLQTQSEAKDCDLA</sequence>
<keyword evidence="3" id="KW-1185">Reference proteome</keyword>
<feature type="region of interest" description="Disordered" evidence="1">
    <location>
        <begin position="320"/>
        <end position="357"/>
    </location>
</feature>
<feature type="region of interest" description="Disordered" evidence="1">
    <location>
        <begin position="253"/>
        <end position="285"/>
    </location>
</feature>
<feature type="compositionally biased region" description="Low complexity" evidence="1">
    <location>
        <begin position="1"/>
        <end position="16"/>
    </location>
</feature>
<feature type="compositionally biased region" description="Polar residues" evidence="1">
    <location>
        <begin position="604"/>
        <end position="613"/>
    </location>
</feature>
<feature type="region of interest" description="Disordered" evidence="1">
    <location>
        <begin position="588"/>
        <end position="616"/>
    </location>
</feature>
<accession>A0A7M7MCK0</accession>
<evidence type="ECO:0000313" key="3">
    <source>
        <dbReference type="Proteomes" id="UP000594260"/>
    </source>
</evidence>
<feature type="compositionally biased region" description="Polar residues" evidence="1">
    <location>
        <begin position="526"/>
        <end position="540"/>
    </location>
</feature>
<name>A0A7M7MCK0_VARDE</name>
<dbReference type="OrthoDB" id="10543922at2759"/>
<feature type="compositionally biased region" description="Basic and acidic residues" evidence="1">
    <location>
        <begin position="784"/>
        <end position="807"/>
    </location>
</feature>
<dbReference type="AlphaFoldDB" id="A0A7M7MCK0"/>
<feature type="region of interest" description="Disordered" evidence="1">
    <location>
        <begin position="376"/>
        <end position="454"/>
    </location>
</feature>
<feature type="region of interest" description="Disordered" evidence="1">
    <location>
        <begin position="774"/>
        <end position="857"/>
    </location>
</feature>
<dbReference type="EnsemblMetazoa" id="XM_022810600">
    <property type="protein sequence ID" value="XP_022666335"/>
    <property type="gene ID" value="LOC111252524"/>
</dbReference>
<organism evidence="2 3">
    <name type="scientific">Varroa destructor</name>
    <name type="common">Honeybee mite</name>
    <dbReference type="NCBI Taxonomy" id="109461"/>
    <lineage>
        <taxon>Eukaryota</taxon>
        <taxon>Metazoa</taxon>
        <taxon>Ecdysozoa</taxon>
        <taxon>Arthropoda</taxon>
        <taxon>Chelicerata</taxon>
        <taxon>Arachnida</taxon>
        <taxon>Acari</taxon>
        <taxon>Parasitiformes</taxon>
        <taxon>Mesostigmata</taxon>
        <taxon>Gamasina</taxon>
        <taxon>Dermanyssoidea</taxon>
        <taxon>Varroidae</taxon>
        <taxon>Varroa</taxon>
    </lineage>
</organism>
<dbReference type="KEGG" id="vde:111252524"/>
<evidence type="ECO:0000256" key="1">
    <source>
        <dbReference type="SAM" id="MobiDB-lite"/>
    </source>
</evidence>
<dbReference type="GeneID" id="111252524"/>
<protein>
    <recommendedName>
        <fullName evidence="4">C2H2-type domain-containing protein</fullName>
    </recommendedName>
</protein>
<reference evidence="2" key="1">
    <citation type="submission" date="2021-01" db="UniProtKB">
        <authorList>
            <consortium name="EnsemblMetazoa"/>
        </authorList>
    </citation>
    <scope>IDENTIFICATION</scope>
</reference>
<feature type="region of interest" description="Disordered" evidence="1">
    <location>
        <begin position="1"/>
        <end position="27"/>
    </location>
</feature>
<feature type="compositionally biased region" description="Polar residues" evidence="1">
    <location>
        <begin position="326"/>
        <end position="343"/>
    </location>
</feature>
<dbReference type="RefSeq" id="XP_022666335.1">
    <property type="nucleotide sequence ID" value="XM_022810600.1"/>
</dbReference>